<proteinExistence type="predicted"/>
<dbReference type="Proteomes" id="UP000821865">
    <property type="component" value="Chromosome 7"/>
</dbReference>
<protein>
    <submittedName>
        <fullName evidence="1">Uncharacterized protein</fullName>
    </submittedName>
</protein>
<comment type="caution">
    <text evidence="1">The sequence shown here is derived from an EMBL/GenBank/DDBJ whole genome shotgun (WGS) entry which is preliminary data.</text>
</comment>
<name>A0ACB8CFG9_DERSI</name>
<evidence type="ECO:0000313" key="1">
    <source>
        <dbReference type="EMBL" id="KAH7941412.1"/>
    </source>
</evidence>
<sequence length="532" mass="56710">MSRKEVTGLGSGTSGDRGRGGSRQPGCQRASAASLPPSPAWAGVQMTTRGFGRSKYSQSLRIRAAASGTLNGRASHGIRTSWPVSPQLCTLSSRNFTNASVKGERIHLTPSEPDSVHFRPFRTFLCNLPRHRRAMPSATRSTPSACATRSCVPRHTCGRRRPVSPPPSKPFAALQAAEMAYQVEGVSITPAELEADSRWIRGVKAHRAAAAHQAIASTPPASPPPKTPTPPPAATPSTTTLCRHAPIPRLPAEDFKIVFRRGGGLDLRTTTNGALLQILCTLATDRTADRVWINPYNSLTVSTPSEPRARLYLRVLELLLGPTSYPLPAYMAAPDNALRGIIYNAVDSQTQDEIVQDLQSMNVNSMNVNPSPPLNLYAIADARQMGRLKSILITFVGTTTLPSFIGFNCGIYRCHPFRPKAEACTICCAPGHCADVCTKPKSTLSHRCRQAHKAVEPPTCVPCCIQCKGAHVTGSRPCKLRFDRNGASSPPATAKPQAPPPALLKARGVSAASGAPCSSTSGTSLPTLSPLC</sequence>
<evidence type="ECO:0000313" key="2">
    <source>
        <dbReference type="Proteomes" id="UP000821865"/>
    </source>
</evidence>
<keyword evidence="2" id="KW-1185">Reference proteome</keyword>
<organism evidence="1 2">
    <name type="scientific">Dermacentor silvarum</name>
    <name type="common">Tick</name>
    <dbReference type="NCBI Taxonomy" id="543639"/>
    <lineage>
        <taxon>Eukaryota</taxon>
        <taxon>Metazoa</taxon>
        <taxon>Ecdysozoa</taxon>
        <taxon>Arthropoda</taxon>
        <taxon>Chelicerata</taxon>
        <taxon>Arachnida</taxon>
        <taxon>Acari</taxon>
        <taxon>Parasitiformes</taxon>
        <taxon>Ixodida</taxon>
        <taxon>Ixodoidea</taxon>
        <taxon>Ixodidae</taxon>
        <taxon>Rhipicephalinae</taxon>
        <taxon>Dermacentor</taxon>
    </lineage>
</organism>
<gene>
    <name evidence="1" type="ORF">HPB49_013448</name>
</gene>
<accession>A0ACB8CFG9</accession>
<reference evidence="1" key="1">
    <citation type="submission" date="2020-05" db="EMBL/GenBank/DDBJ databases">
        <title>Large-scale comparative analyses of tick genomes elucidate their genetic diversity and vector capacities.</title>
        <authorList>
            <person name="Jia N."/>
            <person name="Wang J."/>
            <person name="Shi W."/>
            <person name="Du L."/>
            <person name="Sun Y."/>
            <person name="Zhan W."/>
            <person name="Jiang J."/>
            <person name="Wang Q."/>
            <person name="Zhang B."/>
            <person name="Ji P."/>
            <person name="Sakyi L.B."/>
            <person name="Cui X."/>
            <person name="Yuan T."/>
            <person name="Jiang B."/>
            <person name="Yang W."/>
            <person name="Lam T.T.-Y."/>
            <person name="Chang Q."/>
            <person name="Ding S."/>
            <person name="Wang X."/>
            <person name="Zhu J."/>
            <person name="Ruan X."/>
            <person name="Zhao L."/>
            <person name="Wei J."/>
            <person name="Que T."/>
            <person name="Du C."/>
            <person name="Cheng J."/>
            <person name="Dai P."/>
            <person name="Han X."/>
            <person name="Huang E."/>
            <person name="Gao Y."/>
            <person name="Liu J."/>
            <person name="Shao H."/>
            <person name="Ye R."/>
            <person name="Li L."/>
            <person name="Wei W."/>
            <person name="Wang X."/>
            <person name="Wang C."/>
            <person name="Yang T."/>
            <person name="Huo Q."/>
            <person name="Li W."/>
            <person name="Guo W."/>
            <person name="Chen H."/>
            <person name="Zhou L."/>
            <person name="Ni X."/>
            <person name="Tian J."/>
            <person name="Zhou Y."/>
            <person name="Sheng Y."/>
            <person name="Liu T."/>
            <person name="Pan Y."/>
            <person name="Xia L."/>
            <person name="Li J."/>
            <person name="Zhao F."/>
            <person name="Cao W."/>
        </authorList>
    </citation>
    <scope>NUCLEOTIDE SEQUENCE</scope>
    <source>
        <strain evidence="1">Dsil-2018</strain>
    </source>
</reference>
<dbReference type="EMBL" id="CM023476">
    <property type="protein sequence ID" value="KAH7941412.1"/>
    <property type="molecule type" value="Genomic_DNA"/>
</dbReference>